<feature type="compositionally biased region" description="Acidic residues" evidence="12">
    <location>
        <begin position="242"/>
        <end position="253"/>
    </location>
</feature>
<keyword evidence="10" id="KW-0539">Nucleus</keyword>
<reference evidence="14" key="1">
    <citation type="submission" date="2023-08" db="EMBL/GenBank/DDBJ databases">
        <authorList>
            <person name="Alioto T."/>
            <person name="Alioto T."/>
            <person name="Gomez Garrido J."/>
        </authorList>
    </citation>
    <scope>NUCLEOTIDE SEQUENCE</scope>
</reference>
<dbReference type="FunFam" id="3.30.160.60:FF:000765">
    <property type="entry name" value="Zinc finger 45-like"/>
    <property type="match status" value="1"/>
</dbReference>
<comment type="similarity">
    <text evidence="2">Belongs to the krueppel C2H2-type zinc-finger protein family.</text>
</comment>
<feature type="domain" description="C2H2-type" evidence="13">
    <location>
        <begin position="439"/>
        <end position="466"/>
    </location>
</feature>
<dbReference type="PROSITE" id="PS50157">
    <property type="entry name" value="ZINC_FINGER_C2H2_2"/>
    <property type="match status" value="7"/>
</dbReference>
<evidence type="ECO:0000259" key="13">
    <source>
        <dbReference type="PROSITE" id="PS50157"/>
    </source>
</evidence>
<dbReference type="Proteomes" id="UP001178508">
    <property type="component" value="Chromosome 4"/>
</dbReference>
<feature type="compositionally biased region" description="Polar residues" evidence="12">
    <location>
        <begin position="286"/>
        <end position="305"/>
    </location>
</feature>
<evidence type="ECO:0000256" key="9">
    <source>
        <dbReference type="ARBA" id="ARBA00023163"/>
    </source>
</evidence>
<evidence type="ECO:0000256" key="8">
    <source>
        <dbReference type="ARBA" id="ARBA00023125"/>
    </source>
</evidence>
<dbReference type="GO" id="GO:0005634">
    <property type="term" value="C:nucleus"/>
    <property type="evidence" value="ECO:0007669"/>
    <property type="project" value="UniProtKB-SubCell"/>
</dbReference>
<dbReference type="FunFam" id="3.30.160.60:FF:000538">
    <property type="entry name" value="zinc finger protein 853"/>
    <property type="match status" value="1"/>
</dbReference>
<feature type="domain" description="C2H2-type" evidence="13">
    <location>
        <begin position="495"/>
        <end position="522"/>
    </location>
</feature>
<dbReference type="GO" id="GO:0008270">
    <property type="term" value="F:zinc ion binding"/>
    <property type="evidence" value="ECO:0007669"/>
    <property type="project" value="UniProtKB-KW"/>
</dbReference>
<keyword evidence="7" id="KW-0805">Transcription regulation</keyword>
<evidence type="ECO:0000313" key="14">
    <source>
        <dbReference type="EMBL" id="CAJ1054907.1"/>
    </source>
</evidence>
<dbReference type="FunFam" id="3.30.160.60:FF:000478">
    <property type="entry name" value="Zinc finger protein 133"/>
    <property type="match status" value="1"/>
</dbReference>
<evidence type="ECO:0000256" key="7">
    <source>
        <dbReference type="ARBA" id="ARBA00023015"/>
    </source>
</evidence>
<feature type="domain" description="C2H2-type" evidence="13">
    <location>
        <begin position="523"/>
        <end position="550"/>
    </location>
</feature>
<dbReference type="FunFam" id="3.30.160.60:FF:002343">
    <property type="entry name" value="Zinc finger protein 33A"/>
    <property type="match status" value="1"/>
</dbReference>
<dbReference type="PANTHER" id="PTHR23235">
    <property type="entry name" value="KRUEPPEL-LIKE TRANSCRIPTION FACTOR"/>
    <property type="match status" value="1"/>
</dbReference>
<evidence type="ECO:0000256" key="5">
    <source>
        <dbReference type="ARBA" id="ARBA00022771"/>
    </source>
</evidence>
<proteinExistence type="inferred from homology"/>
<dbReference type="Gene3D" id="3.30.160.60">
    <property type="entry name" value="Classic Zinc Finger"/>
    <property type="match status" value="7"/>
</dbReference>
<feature type="domain" description="C2H2-type" evidence="13">
    <location>
        <begin position="411"/>
        <end position="438"/>
    </location>
</feature>
<dbReference type="Pfam" id="PF14973">
    <property type="entry name" value="TINF2_N"/>
    <property type="match status" value="1"/>
</dbReference>
<feature type="compositionally biased region" description="Acidic residues" evidence="12">
    <location>
        <begin position="261"/>
        <end position="271"/>
    </location>
</feature>
<dbReference type="AlphaFoldDB" id="A0AAV1F152"/>
<dbReference type="GO" id="GO:0042802">
    <property type="term" value="F:identical protein binding"/>
    <property type="evidence" value="ECO:0007669"/>
    <property type="project" value="UniProtKB-ARBA"/>
</dbReference>
<evidence type="ECO:0000256" key="1">
    <source>
        <dbReference type="ARBA" id="ARBA00004123"/>
    </source>
</evidence>
<dbReference type="GO" id="GO:0000981">
    <property type="term" value="F:DNA-binding transcription factor activity, RNA polymerase II-specific"/>
    <property type="evidence" value="ECO:0007669"/>
    <property type="project" value="TreeGrafter"/>
</dbReference>
<feature type="domain" description="C2H2-type" evidence="13">
    <location>
        <begin position="467"/>
        <end position="494"/>
    </location>
</feature>
<dbReference type="SMART" id="SM00355">
    <property type="entry name" value="ZnF_C2H2"/>
    <property type="match status" value="8"/>
</dbReference>
<comment type="subcellular location">
    <subcellularLocation>
        <location evidence="1">Nucleus</location>
    </subcellularLocation>
</comment>
<keyword evidence="6" id="KW-0862">Zinc</keyword>
<dbReference type="Pfam" id="PF00096">
    <property type="entry name" value="zf-C2H2"/>
    <property type="match status" value="5"/>
</dbReference>
<protein>
    <recommendedName>
        <fullName evidence="13">C2H2-type domain-containing protein</fullName>
    </recommendedName>
</protein>
<name>A0AAV1F152_XYRNO</name>
<dbReference type="InterPro" id="IPR029400">
    <property type="entry name" value="TINF2_N"/>
</dbReference>
<dbReference type="InterPro" id="IPR036236">
    <property type="entry name" value="Znf_C2H2_sf"/>
</dbReference>
<feature type="domain" description="C2H2-type" evidence="13">
    <location>
        <begin position="551"/>
        <end position="578"/>
    </location>
</feature>
<dbReference type="PANTHER" id="PTHR23235:SF142">
    <property type="entry name" value="ZINC FINGER PROTEIN 384"/>
    <property type="match status" value="1"/>
</dbReference>
<keyword evidence="8" id="KW-0238">DNA-binding</keyword>
<evidence type="ECO:0000256" key="6">
    <source>
        <dbReference type="ARBA" id="ARBA00022833"/>
    </source>
</evidence>
<dbReference type="PROSITE" id="PS00028">
    <property type="entry name" value="ZINC_FINGER_C2H2_1"/>
    <property type="match status" value="8"/>
</dbReference>
<dbReference type="SUPFAM" id="SSF57667">
    <property type="entry name" value="beta-beta-alpha zinc fingers"/>
    <property type="match status" value="4"/>
</dbReference>
<dbReference type="FunFam" id="3.30.160.60:FF:000295">
    <property type="entry name" value="zinc finger protein 19"/>
    <property type="match status" value="1"/>
</dbReference>
<keyword evidence="15" id="KW-1185">Reference proteome</keyword>
<feature type="region of interest" description="Disordered" evidence="12">
    <location>
        <begin position="232"/>
        <end position="305"/>
    </location>
</feature>
<keyword evidence="3" id="KW-0479">Metal-binding</keyword>
<organism evidence="14 15">
    <name type="scientific">Xyrichtys novacula</name>
    <name type="common">Pearly razorfish</name>
    <name type="synonym">Hemipteronotus novacula</name>
    <dbReference type="NCBI Taxonomy" id="13765"/>
    <lineage>
        <taxon>Eukaryota</taxon>
        <taxon>Metazoa</taxon>
        <taxon>Chordata</taxon>
        <taxon>Craniata</taxon>
        <taxon>Vertebrata</taxon>
        <taxon>Euteleostomi</taxon>
        <taxon>Actinopterygii</taxon>
        <taxon>Neopterygii</taxon>
        <taxon>Teleostei</taxon>
        <taxon>Neoteleostei</taxon>
        <taxon>Acanthomorphata</taxon>
        <taxon>Eupercaria</taxon>
        <taxon>Labriformes</taxon>
        <taxon>Labridae</taxon>
        <taxon>Xyrichtys</taxon>
    </lineage>
</organism>
<keyword evidence="4" id="KW-0677">Repeat</keyword>
<dbReference type="FunFam" id="3.30.160.60:FF:000508">
    <property type="entry name" value="Myeloid zinc finger 1"/>
    <property type="match status" value="1"/>
</dbReference>
<keyword evidence="9" id="KW-0804">Transcription</keyword>
<feature type="domain" description="C2H2-type" evidence="13">
    <location>
        <begin position="383"/>
        <end position="410"/>
    </location>
</feature>
<evidence type="ECO:0000256" key="11">
    <source>
        <dbReference type="PROSITE-ProRule" id="PRU00042"/>
    </source>
</evidence>
<evidence type="ECO:0000256" key="10">
    <source>
        <dbReference type="ARBA" id="ARBA00023242"/>
    </source>
</evidence>
<evidence type="ECO:0000313" key="15">
    <source>
        <dbReference type="Proteomes" id="UP001178508"/>
    </source>
</evidence>
<evidence type="ECO:0000256" key="3">
    <source>
        <dbReference type="ARBA" id="ARBA00022723"/>
    </source>
</evidence>
<evidence type="ECO:0000256" key="2">
    <source>
        <dbReference type="ARBA" id="ARBA00006991"/>
    </source>
</evidence>
<evidence type="ECO:0000256" key="12">
    <source>
        <dbReference type="SAM" id="MobiDB-lite"/>
    </source>
</evidence>
<dbReference type="InterPro" id="IPR013087">
    <property type="entry name" value="Znf_C2H2_type"/>
</dbReference>
<accession>A0AAV1F152</accession>
<dbReference type="GO" id="GO:0000978">
    <property type="term" value="F:RNA polymerase II cis-regulatory region sequence-specific DNA binding"/>
    <property type="evidence" value="ECO:0007669"/>
    <property type="project" value="TreeGrafter"/>
</dbReference>
<evidence type="ECO:0000256" key="4">
    <source>
        <dbReference type="ARBA" id="ARBA00022737"/>
    </source>
</evidence>
<sequence length="584" mass="67106">MARYRDPHLPLSSLHLLIPPLRMTAACMWQVALDRNVDRYEQLAEFITLVTEIVPDLLSSRQRTQLILGLRARIIVELITKQDPISCEAVEKHLNIFQKITLNHNQKKRHDQQVQKSKSAFVKQVQTLIKDKDKNHEFVKEVLPELYGPRFDTMLQILVWECLYRLEELLPVPNFSRVSSFIDLSSFDSQFDQFFCNHDDVKRILQHQKKRMKLKKSEFSFTSDTILAALASKQPSAPSEIQTEDLRDEEGGDGTDSRDDSNDEETEDSSDESINSRWQDRGLSPLTDSPYSEGENASSVVSPGTQVVHETKGTPLEYNPEDPVANSAKAQENFNPGGFKVNLASCLKDIEDLTCPVCYKTFCSAIAARRHRKRAHPMPEQVFRCDKCDMTFQTKWRLDQHYQAHSIKKPYVCSHCGKGLSCPKVLETHMRLHTGERPYACKLCDKKFDQKYTLTQHMRVHSGEKPYLCSVCGKAFAIKGALRVHTRLHTGERPYHCKECGQSFRIISYLKSHQLLHTKERPHTCSQCGKSFRLYGGWKMHMRIHTGEKPYQCVVCEKRFCSSGNLKIHMKSHKTTKSAQVSTE</sequence>
<gene>
    <name evidence="14" type="ORF">XNOV1_A043515</name>
</gene>
<keyword evidence="5 11" id="KW-0863">Zinc-finger</keyword>
<dbReference type="CDD" id="cd11657">
    <property type="entry name" value="TIN2_N"/>
    <property type="match status" value="1"/>
</dbReference>
<dbReference type="EMBL" id="OY660867">
    <property type="protein sequence ID" value="CAJ1054907.1"/>
    <property type="molecule type" value="Genomic_DNA"/>
</dbReference>